<feature type="binding site" evidence="13">
    <location>
        <position position="399"/>
    </location>
    <ligand>
        <name>Zn(2+)</name>
        <dbReference type="ChEBI" id="CHEBI:29105"/>
        <note>catalytic</note>
    </ligand>
</feature>
<dbReference type="InterPro" id="IPR045864">
    <property type="entry name" value="aa-tRNA-synth_II/BPL/LPL"/>
</dbReference>
<evidence type="ECO:0000256" key="10">
    <source>
        <dbReference type="ARBA" id="ARBA00022917"/>
    </source>
</evidence>
<comment type="caution">
    <text evidence="13">Lacks conserved residue(s) required for the propagation of feature annotation.</text>
</comment>
<keyword evidence="9 13" id="KW-0694">RNA-binding</keyword>
<dbReference type="PRINTS" id="PR01047">
    <property type="entry name" value="TRNASYNTHTHR"/>
</dbReference>
<dbReference type="InterPro" id="IPR036621">
    <property type="entry name" value="Anticodon-bd_dom_sf"/>
</dbReference>
<evidence type="ECO:0000256" key="3">
    <source>
        <dbReference type="ARBA" id="ARBA00022555"/>
    </source>
</evidence>
<evidence type="ECO:0000256" key="5">
    <source>
        <dbReference type="ARBA" id="ARBA00022723"/>
    </source>
</evidence>
<dbReference type="InterPro" id="IPR047246">
    <property type="entry name" value="ThrRS_anticodon"/>
</dbReference>
<evidence type="ECO:0000256" key="6">
    <source>
        <dbReference type="ARBA" id="ARBA00022741"/>
    </source>
</evidence>
<dbReference type="Pfam" id="PF07973">
    <property type="entry name" value="tRNA_SAD"/>
    <property type="match status" value="1"/>
</dbReference>
<dbReference type="PROSITE" id="PS51880">
    <property type="entry name" value="TGS"/>
    <property type="match status" value="1"/>
</dbReference>
<comment type="subunit">
    <text evidence="13">Homodimer.</text>
</comment>
<dbReference type="EMBL" id="VCPD01000001">
    <property type="protein sequence ID" value="TMV09585.1"/>
    <property type="molecule type" value="Genomic_DNA"/>
</dbReference>
<feature type="domain" description="TGS" evidence="15">
    <location>
        <begin position="4"/>
        <end position="67"/>
    </location>
</feature>
<keyword evidence="10 13" id="KW-0648">Protein biosynthesis</keyword>
<dbReference type="NCBIfam" id="TIGR00418">
    <property type="entry name" value="thrS"/>
    <property type="match status" value="1"/>
</dbReference>
<keyword evidence="4 13" id="KW-0436">Ligase</keyword>
<organism evidence="16 17">
    <name type="scientific">Ruegeria sediminis</name>
    <dbReference type="NCBI Taxonomy" id="2583820"/>
    <lineage>
        <taxon>Bacteria</taxon>
        <taxon>Pseudomonadati</taxon>
        <taxon>Pseudomonadota</taxon>
        <taxon>Alphaproteobacteria</taxon>
        <taxon>Rhodobacterales</taxon>
        <taxon>Roseobacteraceae</taxon>
        <taxon>Ruegeria</taxon>
    </lineage>
</organism>
<dbReference type="InterPro" id="IPR012676">
    <property type="entry name" value="TGS-like"/>
</dbReference>
<keyword evidence="2 13" id="KW-0963">Cytoplasm</keyword>
<keyword evidence="17" id="KW-1185">Reference proteome</keyword>
<keyword evidence="6 13" id="KW-0547">Nucleotide-binding</keyword>
<dbReference type="EC" id="6.1.1.3" evidence="13"/>
<evidence type="ECO:0000259" key="14">
    <source>
        <dbReference type="PROSITE" id="PS50862"/>
    </source>
</evidence>
<dbReference type="Gene3D" id="3.40.50.800">
    <property type="entry name" value="Anticodon-binding domain"/>
    <property type="match status" value="1"/>
</dbReference>
<dbReference type="SUPFAM" id="SSF52954">
    <property type="entry name" value="Class II aaRS ABD-related"/>
    <property type="match status" value="1"/>
</dbReference>
<dbReference type="SUPFAM" id="SSF55186">
    <property type="entry name" value="ThrRS/AlaRS common domain"/>
    <property type="match status" value="1"/>
</dbReference>
<evidence type="ECO:0000256" key="8">
    <source>
        <dbReference type="ARBA" id="ARBA00022840"/>
    </source>
</evidence>
<feature type="binding site" evidence="13">
    <location>
        <position position="525"/>
    </location>
    <ligand>
        <name>Zn(2+)</name>
        <dbReference type="ChEBI" id="CHEBI:29105"/>
        <note>catalytic</note>
    </ligand>
</feature>
<keyword evidence="5 13" id="KW-0479">Metal-binding</keyword>
<dbReference type="GO" id="GO:0004829">
    <property type="term" value="F:threonine-tRNA ligase activity"/>
    <property type="evidence" value="ECO:0007669"/>
    <property type="project" value="UniProtKB-EC"/>
</dbReference>
<dbReference type="Pfam" id="PF03129">
    <property type="entry name" value="HGTP_anticodon"/>
    <property type="match status" value="1"/>
</dbReference>
<dbReference type="Gene3D" id="3.30.54.20">
    <property type="match status" value="1"/>
</dbReference>
<feature type="domain" description="Aminoacyl-transfer RNA synthetases class-II family profile" evidence="14">
    <location>
        <begin position="251"/>
        <end position="548"/>
    </location>
</feature>
<evidence type="ECO:0000256" key="12">
    <source>
        <dbReference type="ARBA" id="ARBA00049515"/>
    </source>
</evidence>
<reference evidence="16 17" key="1">
    <citation type="submission" date="2019-05" db="EMBL/GenBank/DDBJ databases">
        <title>Ruegeria sp. nov., isolated from tidal flat.</title>
        <authorList>
            <person name="Kim W."/>
        </authorList>
    </citation>
    <scope>NUCLEOTIDE SEQUENCE [LARGE SCALE GENOMIC DNA]</scope>
    <source>
        <strain evidence="16 17">CAU 1488</strain>
    </source>
</reference>
<dbReference type="PANTHER" id="PTHR11451">
    <property type="entry name" value="THREONINE-TRNA LIGASE"/>
    <property type="match status" value="1"/>
</dbReference>
<dbReference type="SUPFAM" id="SSF55681">
    <property type="entry name" value="Class II aaRS and biotin synthetases"/>
    <property type="match status" value="1"/>
</dbReference>
<comment type="cofactor">
    <cofactor evidence="13">
        <name>Zn(2+)</name>
        <dbReference type="ChEBI" id="CHEBI:29105"/>
    </cofactor>
    <text evidence="13">Binds 1 zinc ion per subunit.</text>
</comment>
<dbReference type="Gene3D" id="3.10.20.30">
    <property type="match status" value="1"/>
</dbReference>
<proteinExistence type="inferred from homology"/>
<dbReference type="PROSITE" id="PS50862">
    <property type="entry name" value="AA_TRNA_LIGASE_II"/>
    <property type="match status" value="1"/>
</dbReference>
<dbReference type="InterPro" id="IPR018163">
    <property type="entry name" value="Thr/Ala-tRNA-synth_IIc_edit"/>
</dbReference>
<feature type="binding site" evidence="13">
    <location>
        <position position="348"/>
    </location>
    <ligand>
        <name>Zn(2+)</name>
        <dbReference type="ChEBI" id="CHEBI:29105"/>
        <note>catalytic</note>
    </ligand>
</feature>
<evidence type="ECO:0000256" key="11">
    <source>
        <dbReference type="ARBA" id="ARBA00023146"/>
    </source>
</evidence>
<dbReference type="Pfam" id="PF00587">
    <property type="entry name" value="tRNA-synt_2b"/>
    <property type="match status" value="1"/>
</dbReference>
<dbReference type="InterPro" id="IPR002314">
    <property type="entry name" value="aa-tRNA-synt_IIb"/>
</dbReference>
<accession>A0ABY2X3E2</accession>
<keyword evidence="8 13" id="KW-0067">ATP-binding</keyword>
<dbReference type="Gene3D" id="3.30.930.10">
    <property type="entry name" value="Bira Bifunctional Protein, Domain 2"/>
    <property type="match status" value="1"/>
</dbReference>
<dbReference type="InterPro" id="IPR004154">
    <property type="entry name" value="Anticodon-bd"/>
</dbReference>
<evidence type="ECO:0000256" key="13">
    <source>
        <dbReference type="HAMAP-Rule" id="MF_00184"/>
    </source>
</evidence>
<dbReference type="InterPro" id="IPR012675">
    <property type="entry name" value="Beta-grasp_dom_sf"/>
</dbReference>
<dbReference type="InterPro" id="IPR004095">
    <property type="entry name" value="TGS"/>
</dbReference>
<evidence type="ECO:0000256" key="4">
    <source>
        <dbReference type="ARBA" id="ARBA00022598"/>
    </source>
</evidence>
<keyword evidence="11 13" id="KW-0030">Aminoacyl-tRNA synthetase</keyword>
<dbReference type="PANTHER" id="PTHR11451:SF44">
    <property type="entry name" value="THREONINE--TRNA LIGASE, CHLOROPLASTIC_MITOCHONDRIAL 2"/>
    <property type="match status" value="1"/>
</dbReference>
<evidence type="ECO:0000256" key="9">
    <source>
        <dbReference type="ARBA" id="ARBA00022884"/>
    </source>
</evidence>
<name>A0ABY2X3E2_9RHOB</name>
<dbReference type="InterPro" id="IPR012947">
    <property type="entry name" value="tRNA_SAD"/>
</dbReference>
<dbReference type="CDD" id="cd01667">
    <property type="entry name" value="TGS_ThrRS"/>
    <property type="match status" value="1"/>
</dbReference>
<dbReference type="CDD" id="cd00771">
    <property type="entry name" value="ThrRS_core"/>
    <property type="match status" value="1"/>
</dbReference>
<evidence type="ECO:0000313" key="17">
    <source>
        <dbReference type="Proteomes" id="UP001193035"/>
    </source>
</evidence>
<evidence type="ECO:0000313" key="16">
    <source>
        <dbReference type="EMBL" id="TMV09585.1"/>
    </source>
</evidence>
<dbReference type="Gene3D" id="3.30.980.10">
    <property type="entry name" value="Threonyl-trna Synthetase, Chain A, domain 2"/>
    <property type="match status" value="1"/>
</dbReference>
<dbReference type="InterPro" id="IPR006195">
    <property type="entry name" value="aa-tRNA-synth_II"/>
</dbReference>
<dbReference type="Proteomes" id="UP001193035">
    <property type="component" value="Unassembled WGS sequence"/>
</dbReference>
<comment type="subcellular location">
    <subcellularLocation>
        <location evidence="13">Cytoplasm</location>
    </subcellularLocation>
</comment>
<comment type="similarity">
    <text evidence="1 13">Belongs to the class-II aminoacyl-tRNA synthetase family.</text>
</comment>
<gene>
    <name evidence="13 16" type="primary">thrS</name>
    <name evidence="16" type="ORF">FGK63_00505</name>
</gene>
<evidence type="ECO:0000256" key="2">
    <source>
        <dbReference type="ARBA" id="ARBA00022490"/>
    </source>
</evidence>
<comment type="caution">
    <text evidence="16">The sequence shown here is derived from an EMBL/GenBank/DDBJ whole genome shotgun (WGS) entry which is preliminary data.</text>
</comment>
<sequence length="652" mass="74209">MALDSQSVSLTFPDGNSRSYAAGVTPAEVAADISISLAKKAISATVNGKHWDLQWPIDTDAEIAINTLKDEAQANELIRHDFAHVMARAVQEIWPATKVTIGPVIENGWYYDFDRSEPFTPEDLGLIEKKMKEIINKRDPVTTEIWERDRAIEFYKANNEPYKVELIEAIPGDEPLRMYWHGHWQDLCRGPHLQHTGQLPGDAFKLMSIAGAYWRGDSSRPMLQRIYGCAFQNKEKLKAHLHMLEEAAKRDHRKLGREMDLFHMQEEAPGQIFWHPNGWTIYTQLQDYMRRQQRKGGYVEVNTPQVVDRKLWERSGHWDKYQEHMFIVEVDEEHAREKSVNALKPMNCPCHVEIFKQGLKSYRDLPLRMAEFGSCNRYEPSGALHGIMRVRGFTQDDAHIFATEEQIESETAEFIRFLSVIYKDLGFEKFTVKFSDRPETRAGSDEVWDKAEAALLAATRAAGTEPELNPGEGAFYGPKLEFVLTDAIGRDWQCGTFQVDFVLPERLDATYVGADGAKHRPVMLHRATLGSFERFIGILIEEHAGKLPFWLAPRQVVVASITSDADDYVREVVAELTRAGVRAEADIRNEKINYKVREHSVGKVPVILAVGHREVEERTVSVRRLGEKQTSVQSLADVTKELAKAATPPDLL</sequence>
<evidence type="ECO:0000256" key="7">
    <source>
        <dbReference type="ARBA" id="ARBA00022833"/>
    </source>
</evidence>
<dbReference type="SUPFAM" id="SSF81271">
    <property type="entry name" value="TGS-like"/>
    <property type="match status" value="1"/>
</dbReference>
<dbReference type="SMART" id="SM00863">
    <property type="entry name" value="tRNA_SAD"/>
    <property type="match status" value="1"/>
</dbReference>
<dbReference type="InterPro" id="IPR033728">
    <property type="entry name" value="ThrRS_core"/>
</dbReference>
<evidence type="ECO:0000256" key="1">
    <source>
        <dbReference type="ARBA" id="ARBA00008226"/>
    </source>
</evidence>
<dbReference type="HAMAP" id="MF_00184">
    <property type="entry name" value="Thr_tRNA_synth"/>
    <property type="match status" value="1"/>
</dbReference>
<evidence type="ECO:0000259" key="15">
    <source>
        <dbReference type="PROSITE" id="PS51880"/>
    </source>
</evidence>
<dbReference type="RefSeq" id="WP_138839644.1">
    <property type="nucleotide sequence ID" value="NZ_VCPD01000001.1"/>
</dbReference>
<dbReference type="InterPro" id="IPR002320">
    <property type="entry name" value="Thr-tRNA-ligase_IIa"/>
</dbReference>
<dbReference type="CDD" id="cd00860">
    <property type="entry name" value="ThrRS_anticodon"/>
    <property type="match status" value="1"/>
</dbReference>
<comment type="catalytic activity">
    <reaction evidence="12 13">
        <text>tRNA(Thr) + L-threonine + ATP = L-threonyl-tRNA(Thr) + AMP + diphosphate + H(+)</text>
        <dbReference type="Rhea" id="RHEA:24624"/>
        <dbReference type="Rhea" id="RHEA-COMP:9670"/>
        <dbReference type="Rhea" id="RHEA-COMP:9704"/>
        <dbReference type="ChEBI" id="CHEBI:15378"/>
        <dbReference type="ChEBI" id="CHEBI:30616"/>
        <dbReference type="ChEBI" id="CHEBI:33019"/>
        <dbReference type="ChEBI" id="CHEBI:57926"/>
        <dbReference type="ChEBI" id="CHEBI:78442"/>
        <dbReference type="ChEBI" id="CHEBI:78534"/>
        <dbReference type="ChEBI" id="CHEBI:456215"/>
        <dbReference type="EC" id="6.1.1.3"/>
    </reaction>
</comment>
<protein>
    <recommendedName>
        <fullName evidence="13">Threonine--tRNA ligase</fullName>
        <ecNumber evidence="13">6.1.1.3</ecNumber>
    </recommendedName>
    <alternativeName>
        <fullName evidence="13">Threonyl-tRNA synthetase</fullName>
        <shortName evidence="13">ThrRS</shortName>
    </alternativeName>
</protein>
<keyword evidence="3 13" id="KW-0820">tRNA-binding</keyword>
<keyword evidence="7 13" id="KW-0862">Zinc</keyword>
<dbReference type="Pfam" id="PF02824">
    <property type="entry name" value="TGS"/>
    <property type="match status" value="1"/>
</dbReference>